<name>A0A0F9WQZ8_9ZZZZ</name>
<dbReference type="Pfam" id="PF23898">
    <property type="entry name" value="Crass_capsid"/>
    <property type="match status" value="1"/>
</dbReference>
<dbReference type="InterPro" id="IPR056401">
    <property type="entry name" value="Crass_capsid"/>
</dbReference>
<dbReference type="AlphaFoldDB" id="A0A0F9WQZ8"/>
<comment type="caution">
    <text evidence="1">The sequence shown here is derived from an EMBL/GenBank/DDBJ whole genome shotgun (WGS) entry which is preliminary data.</text>
</comment>
<organism evidence="1">
    <name type="scientific">marine sediment metagenome</name>
    <dbReference type="NCBI Taxonomy" id="412755"/>
    <lineage>
        <taxon>unclassified sequences</taxon>
        <taxon>metagenomes</taxon>
        <taxon>ecological metagenomes</taxon>
    </lineage>
</organism>
<reference evidence="1" key="1">
    <citation type="journal article" date="2015" name="Nature">
        <title>Complex archaea that bridge the gap between prokaryotes and eukaryotes.</title>
        <authorList>
            <person name="Spang A."/>
            <person name="Saw J.H."/>
            <person name="Jorgensen S.L."/>
            <person name="Zaremba-Niedzwiedzka K."/>
            <person name="Martijn J."/>
            <person name="Lind A.E."/>
            <person name="van Eijk R."/>
            <person name="Schleper C."/>
            <person name="Guy L."/>
            <person name="Ettema T.J."/>
        </authorList>
    </citation>
    <scope>NUCLEOTIDE SEQUENCE</scope>
</reference>
<accession>A0A0F9WQZ8</accession>
<protein>
    <submittedName>
        <fullName evidence="1">Uncharacterized protein</fullName>
    </submittedName>
</protein>
<evidence type="ECO:0000313" key="1">
    <source>
        <dbReference type="EMBL" id="KKN88651.1"/>
    </source>
</evidence>
<proteinExistence type="predicted"/>
<sequence>MANTINPDLVLTTDTYRDKDHSSITELSRARQLEGSWLSSVVTHMNYSSESFGKQNFPMLLQTEGMGEVEKVDHFEYKYPVIGRPKKTSMVAKTLHSGTDQPGVGGGSFKIIFKDKHFSNQQTLYCKSNISVRVQAEPKQVGDYWEYTVSLWGKKATFCPIALVTAGTIWSAGVHKVPFEESYGVEGRSYLGGTAQNMVSLVRHSYKLRGNIQSKIMLYTIKADGKTFQYYTDWEMFLADLTFAEACENDLWTSIYGKEDGEFIMIDANTQIPVTSGGGIDQQIPNTDTHSYLTKKQLNNIIRDITFNIAEGKANIEIWTGTGGMDDINEVLTDELKGFTLIDSKQFADGTGWDMVFGSFFKAFRHVDGHTITFRKHAMFDRGMRGDVSDLHPTSGLPKSSHDIYILDNSIYDGKRNFRYVMEKGREYTTWDVLGSIIPKGHAASTSRASDRDSSSVHGMKSQGIQIMKPTGLYKSECV</sequence>
<dbReference type="EMBL" id="LAZR01000126">
    <property type="protein sequence ID" value="KKN88651.1"/>
    <property type="molecule type" value="Genomic_DNA"/>
</dbReference>
<gene>
    <name evidence="1" type="ORF">LCGC14_0245420</name>
</gene>